<name>A0AA39LZZ8_9BILA</name>
<evidence type="ECO:0000256" key="6">
    <source>
        <dbReference type="SAM" id="MobiDB-lite"/>
    </source>
</evidence>
<accession>A0AA39LZZ8</accession>
<dbReference type="GO" id="GO:0000981">
    <property type="term" value="F:DNA-binding transcription factor activity, RNA polymerase II-specific"/>
    <property type="evidence" value="ECO:0007669"/>
    <property type="project" value="TreeGrafter"/>
</dbReference>
<dbReference type="AlphaFoldDB" id="A0AA39LZZ8"/>
<evidence type="ECO:0000256" key="1">
    <source>
        <dbReference type="ARBA" id="ARBA00022723"/>
    </source>
</evidence>
<evidence type="ECO:0000313" key="9">
    <source>
        <dbReference type="Proteomes" id="UP001175271"/>
    </source>
</evidence>
<sequence>MTDLGSAAFPANGSPHRLDGGTEEEVIGEPAALQCQACSAKVCEWDQKDVDKHIASHTENPCACFFRGCDRTFQCPLTFRVHVLKKHGLAPDQLAPELRTILAHQSQGCKVNLQTRGIRDFLEHLAVHENIFYECAAEGCEKRFRTHPELHEHLTACHELTASTFSEQIVDSFRNRTVLKLGKYFDEEKEVGADKNMTSVGVVGIKEDSDEIVVIKVVPAVSFKEHVKEERNISNPSESQHCAIQITAHADARPAREKSYEIVECSSSDENQMGVANCNADDDVVVAKEEPNDVVLISSVNAEHQLASAADGTTSATAFRAGIWQCQQCKKNVNARSKRDLLQHVGTHEHNIEEIHCFVEGCQFTSKCLKCLRGHLNQKHGLSAEDLKSSQYQELVDLERTFRQKMEDHLDKYFPARAFVSKMEVGNTLKPEVSGRPLTGLHQQVLLRDMRARGQILCPCIVEGCTRRRYFTPERLKIHLKNLHNLRPDDLNDEQRKRLLEVERNFFRDMKDAFDRHFPPEVKKEPTNDTNKAM</sequence>
<dbReference type="EMBL" id="JAUCMV010000002">
    <property type="protein sequence ID" value="KAK0415549.1"/>
    <property type="molecule type" value="Genomic_DNA"/>
</dbReference>
<evidence type="ECO:0000259" key="7">
    <source>
        <dbReference type="PROSITE" id="PS50157"/>
    </source>
</evidence>
<dbReference type="InterPro" id="IPR050329">
    <property type="entry name" value="GLI_C2H2-zinc-finger"/>
</dbReference>
<keyword evidence="1" id="KW-0479">Metal-binding</keyword>
<evidence type="ECO:0000256" key="2">
    <source>
        <dbReference type="ARBA" id="ARBA00022737"/>
    </source>
</evidence>
<proteinExistence type="predicted"/>
<gene>
    <name evidence="8" type="ORF">QR680_011998</name>
</gene>
<evidence type="ECO:0000256" key="3">
    <source>
        <dbReference type="ARBA" id="ARBA00022771"/>
    </source>
</evidence>
<evidence type="ECO:0000256" key="5">
    <source>
        <dbReference type="PROSITE-ProRule" id="PRU00042"/>
    </source>
</evidence>
<dbReference type="Proteomes" id="UP001175271">
    <property type="component" value="Unassembled WGS sequence"/>
</dbReference>
<feature type="domain" description="C2H2-type" evidence="7">
    <location>
        <begin position="133"/>
        <end position="158"/>
    </location>
</feature>
<dbReference type="GO" id="GO:0010604">
    <property type="term" value="P:positive regulation of macromolecule metabolic process"/>
    <property type="evidence" value="ECO:0007669"/>
    <property type="project" value="UniProtKB-ARBA"/>
</dbReference>
<comment type="caution">
    <text evidence="8">The sequence shown here is derived from an EMBL/GenBank/DDBJ whole genome shotgun (WGS) entry which is preliminary data.</text>
</comment>
<dbReference type="SMART" id="SM00355">
    <property type="entry name" value="ZnF_C2H2"/>
    <property type="match status" value="5"/>
</dbReference>
<keyword evidence="2" id="KW-0677">Repeat</keyword>
<dbReference type="InterPro" id="IPR013087">
    <property type="entry name" value="Znf_C2H2_type"/>
</dbReference>
<dbReference type="PROSITE" id="PS50157">
    <property type="entry name" value="ZINC_FINGER_C2H2_2"/>
    <property type="match status" value="1"/>
</dbReference>
<dbReference type="PANTHER" id="PTHR19818">
    <property type="entry name" value="ZINC FINGER PROTEIN ZIC AND GLI"/>
    <property type="match status" value="1"/>
</dbReference>
<dbReference type="GO" id="GO:0008270">
    <property type="term" value="F:zinc ion binding"/>
    <property type="evidence" value="ECO:0007669"/>
    <property type="project" value="UniProtKB-KW"/>
</dbReference>
<organism evidence="8 9">
    <name type="scientific">Steinernema hermaphroditum</name>
    <dbReference type="NCBI Taxonomy" id="289476"/>
    <lineage>
        <taxon>Eukaryota</taxon>
        <taxon>Metazoa</taxon>
        <taxon>Ecdysozoa</taxon>
        <taxon>Nematoda</taxon>
        <taxon>Chromadorea</taxon>
        <taxon>Rhabditida</taxon>
        <taxon>Tylenchina</taxon>
        <taxon>Panagrolaimomorpha</taxon>
        <taxon>Strongyloidoidea</taxon>
        <taxon>Steinernematidae</taxon>
        <taxon>Steinernema</taxon>
    </lineage>
</organism>
<keyword evidence="9" id="KW-1185">Reference proteome</keyword>
<dbReference type="PROSITE" id="PS00028">
    <property type="entry name" value="ZINC_FINGER_C2H2_1"/>
    <property type="match status" value="1"/>
</dbReference>
<protein>
    <recommendedName>
        <fullName evidence="7">C2H2-type domain-containing protein</fullName>
    </recommendedName>
</protein>
<reference evidence="8" key="1">
    <citation type="submission" date="2023-06" db="EMBL/GenBank/DDBJ databases">
        <title>Genomic analysis of the entomopathogenic nematode Steinernema hermaphroditum.</title>
        <authorList>
            <person name="Schwarz E.M."/>
            <person name="Heppert J.K."/>
            <person name="Baniya A."/>
            <person name="Schwartz H.T."/>
            <person name="Tan C.-H."/>
            <person name="Antoshechkin I."/>
            <person name="Sternberg P.W."/>
            <person name="Goodrich-Blair H."/>
            <person name="Dillman A.R."/>
        </authorList>
    </citation>
    <scope>NUCLEOTIDE SEQUENCE</scope>
    <source>
        <strain evidence="8">PS9179</strain>
        <tissue evidence="8">Whole animal</tissue>
    </source>
</reference>
<feature type="region of interest" description="Disordered" evidence="6">
    <location>
        <begin position="1"/>
        <end position="22"/>
    </location>
</feature>
<dbReference type="PANTHER" id="PTHR19818:SF169">
    <property type="entry name" value="C2H2-TYPE DOMAIN-CONTAINING PROTEIN"/>
    <property type="match status" value="1"/>
</dbReference>
<keyword evidence="3 5" id="KW-0863">Zinc-finger</keyword>
<dbReference type="GO" id="GO:0000978">
    <property type="term" value="F:RNA polymerase II cis-regulatory region sequence-specific DNA binding"/>
    <property type="evidence" value="ECO:0007669"/>
    <property type="project" value="TreeGrafter"/>
</dbReference>
<evidence type="ECO:0000256" key="4">
    <source>
        <dbReference type="ARBA" id="ARBA00022833"/>
    </source>
</evidence>
<evidence type="ECO:0000313" key="8">
    <source>
        <dbReference type="EMBL" id="KAK0415549.1"/>
    </source>
</evidence>
<dbReference type="GO" id="GO:0005634">
    <property type="term" value="C:nucleus"/>
    <property type="evidence" value="ECO:0007669"/>
    <property type="project" value="UniProtKB-ARBA"/>
</dbReference>
<keyword evidence="4" id="KW-0862">Zinc</keyword>